<feature type="compositionally biased region" description="Acidic residues" evidence="1">
    <location>
        <begin position="208"/>
        <end position="235"/>
    </location>
</feature>
<feature type="compositionally biased region" description="Pro residues" evidence="1">
    <location>
        <begin position="145"/>
        <end position="155"/>
    </location>
</feature>
<reference evidence="3" key="1">
    <citation type="submission" date="2018-06" db="EMBL/GenBank/DDBJ databases">
        <authorList>
            <person name="Zhirakovskaya E."/>
        </authorList>
    </citation>
    <scope>NUCLEOTIDE SEQUENCE</scope>
</reference>
<feature type="domain" description="GGDEF" evidence="2">
    <location>
        <begin position="380"/>
        <end position="513"/>
    </location>
</feature>
<sequence length="540" mass="60667">MHKILCMLDALRHSQTGSVIYRQVERMLDDVVDNQHVVERACVALVNQLLNAYLSHLKDGSPLQVQIRLLQARLQPPLTAGDLEVLRDYIELYASQIEAIRNLDSGLFQNAVNPLLESFGIIDAPSEKAVSPPESTVAVTATPEPEMPAPPPPPLTGQAYAAARQSVEQEAIPPVDRSQTTDEREWPFSSTDEHAAEARQEAEQQTPDVEEETGLTEQQEEVSGEETSYDEDNANADETKVDNAYRSHLDSKRRDIQKLQSTLSKQVKGTIAQNEEFGVLLEVVLGELRHAGEGKELEDLRWTLIREIEKLTKGHHDLAEKLDNTHHYLQLIESDSRQLSDELTRVRLLSLTDELTGLPNRRAFLRRIEDEVARVQRYGFPLSLALIDLDHFKQVNDKYGHGGGDEVLQLYSKSILSIFRHHDLVARYGGEEFAVLLPNTDAEGSLRALTKVRNRALETRWQANGEMIPIPTFSSGVSLYKPGETASAFIERADKALYRAKRLGRNRVELDATYGGETESERDEETPAGPSDERRQRSDT</sequence>
<proteinExistence type="predicted"/>
<dbReference type="Pfam" id="PF00990">
    <property type="entry name" value="GGDEF"/>
    <property type="match status" value="1"/>
</dbReference>
<protein>
    <recommendedName>
        <fullName evidence="2">GGDEF domain-containing protein</fullName>
    </recommendedName>
</protein>
<dbReference type="GO" id="GO:0052621">
    <property type="term" value="F:diguanylate cyclase activity"/>
    <property type="evidence" value="ECO:0007669"/>
    <property type="project" value="TreeGrafter"/>
</dbReference>
<feature type="region of interest" description="Disordered" evidence="1">
    <location>
        <begin position="126"/>
        <end position="255"/>
    </location>
</feature>
<dbReference type="InterPro" id="IPR029787">
    <property type="entry name" value="Nucleotide_cyclase"/>
</dbReference>
<evidence type="ECO:0000313" key="3">
    <source>
        <dbReference type="EMBL" id="VAW74863.1"/>
    </source>
</evidence>
<feature type="compositionally biased region" description="Basic and acidic residues" evidence="1">
    <location>
        <begin position="531"/>
        <end position="540"/>
    </location>
</feature>
<dbReference type="InterPro" id="IPR043128">
    <property type="entry name" value="Rev_trsase/Diguanyl_cyclase"/>
</dbReference>
<dbReference type="PANTHER" id="PTHR45138:SF9">
    <property type="entry name" value="DIGUANYLATE CYCLASE DGCM-RELATED"/>
    <property type="match status" value="1"/>
</dbReference>
<dbReference type="InterPro" id="IPR000160">
    <property type="entry name" value="GGDEF_dom"/>
</dbReference>
<dbReference type="EMBL" id="UOFM01000112">
    <property type="protein sequence ID" value="VAW74863.1"/>
    <property type="molecule type" value="Genomic_DNA"/>
</dbReference>
<dbReference type="FunFam" id="3.30.70.270:FF:000001">
    <property type="entry name" value="Diguanylate cyclase domain protein"/>
    <property type="match status" value="1"/>
</dbReference>
<dbReference type="CDD" id="cd01949">
    <property type="entry name" value="GGDEF"/>
    <property type="match status" value="1"/>
</dbReference>
<name>A0A3B0YFD1_9ZZZZ</name>
<dbReference type="Gene3D" id="3.30.70.270">
    <property type="match status" value="1"/>
</dbReference>
<gene>
    <name evidence="3" type="ORF">MNBD_GAMMA14-2691</name>
</gene>
<accession>A0A3B0YFD1</accession>
<dbReference type="SUPFAM" id="SSF55073">
    <property type="entry name" value="Nucleotide cyclase"/>
    <property type="match status" value="1"/>
</dbReference>
<dbReference type="PANTHER" id="PTHR45138">
    <property type="entry name" value="REGULATORY COMPONENTS OF SENSORY TRANSDUCTION SYSTEM"/>
    <property type="match status" value="1"/>
</dbReference>
<evidence type="ECO:0000256" key="1">
    <source>
        <dbReference type="SAM" id="MobiDB-lite"/>
    </source>
</evidence>
<evidence type="ECO:0000259" key="2">
    <source>
        <dbReference type="PROSITE" id="PS50887"/>
    </source>
</evidence>
<dbReference type="NCBIfam" id="TIGR00254">
    <property type="entry name" value="GGDEF"/>
    <property type="match status" value="1"/>
</dbReference>
<dbReference type="PROSITE" id="PS50887">
    <property type="entry name" value="GGDEF"/>
    <property type="match status" value="1"/>
</dbReference>
<dbReference type="SMART" id="SM00267">
    <property type="entry name" value="GGDEF"/>
    <property type="match status" value="1"/>
</dbReference>
<dbReference type="InterPro" id="IPR050469">
    <property type="entry name" value="Diguanylate_Cyclase"/>
</dbReference>
<feature type="compositionally biased region" description="Basic and acidic residues" evidence="1">
    <location>
        <begin position="179"/>
        <end position="202"/>
    </location>
</feature>
<dbReference type="AlphaFoldDB" id="A0A3B0YFD1"/>
<feature type="compositionally biased region" description="Basic and acidic residues" evidence="1">
    <location>
        <begin position="237"/>
        <end position="255"/>
    </location>
</feature>
<organism evidence="3">
    <name type="scientific">hydrothermal vent metagenome</name>
    <dbReference type="NCBI Taxonomy" id="652676"/>
    <lineage>
        <taxon>unclassified sequences</taxon>
        <taxon>metagenomes</taxon>
        <taxon>ecological metagenomes</taxon>
    </lineage>
</organism>
<feature type="region of interest" description="Disordered" evidence="1">
    <location>
        <begin position="509"/>
        <end position="540"/>
    </location>
</feature>